<comment type="function">
    <text evidence="6">Forms chloride channels.</text>
</comment>
<dbReference type="PANTHER" id="PTHR10736">
    <property type="entry name" value="BESTROPHIN"/>
    <property type="match status" value="1"/>
</dbReference>
<evidence type="ECO:0000256" key="5">
    <source>
        <dbReference type="ARBA" id="ARBA00034769"/>
    </source>
</evidence>
<evidence type="ECO:0000256" key="4">
    <source>
        <dbReference type="ARBA" id="ARBA00023136"/>
    </source>
</evidence>
<dbReference type="GO" id="GO:0005886">
    <property type="term" value="C:plasma membrane"/>
    <property type="evidence" value="ECO:0007669"/>
    <property type="project" value="UniProtKB-SubCell"/>
</dbReference>
<protein>
    <recommendedName>
        <fullName evidence="6">Bestrophin homolog</fullName>
    </recommendedName>
</protein>
<keyword evidence="4 6" id="KW-0472">Membrane</keyword>
<dbReference type="GO" id="GO:0034707">
    <property type="term" value="C:chloride channel complex"/>
    <property type="evidence" value="ECO:0007669"/>
    <property type="project" value="UniProtKB-KW"/>
</dbReference>
<proteinExistence type="inferred from homology"/>
<keyword evidence="6" id="KW-0407">Ion channel</keyword>
<reference evidence="8 9" key="1">
    <citation type="journal article" date="2018" name="Gigascience">
        <title>Genomes of trombidid mites reveal novel predicted allergens and laterally-transferred genes associated with secondary metabolism.</title>
        <authorList>
            <person name="Dong X."/>
            <person name="Chaisiri K."/>
            <person name="Xia D."/>
            <person name="Armstrong S.D."/>
            <person name="Fang Y."/>
            <person name="Donnelly M.J."/>
            <person name="Kadowaki T."/>
            <person name="McGarry J.W."/>
            <person name="Darby A.C."/>
            <person name="Makepeace B.L."/>
        </authorList>
    </citation>
    <scope>NUCLEOTIDE SEQUENCE [LARGE SCALE GENOMIC DNA]</scope>
    <source>
        <strain evidence="8">UoL-WK</strain>
    </source>
</reference>
<dbReference type="Proteomes" id="UP000285301">
    <property type="component" value="Unassembled WGS sequence"/>
</dbReference>
<comment type="similarity">
    <text evidence="5 6">Belongs to the anion channel-forming bestrophin (TC 1.A.46) family. Calcium-sensitive chloride channel subfamily.</text>
</comment>
<dbReference type="InterPro" id="IPR000615">
    <property type="entry name" value="Bestrophin"/>
</dbReference>
<keyword evidence="6" id="KW-0406">Ion transport</keyword>
<feature type="transmembrane region" description="Helical" evidence="6">
    <location>
        <begin position="36"/>
        <end position="54"/>
    </location>
</feature>
<reference evidence="8" key="2">
    <citation type="submission" date="2018-11" db="EMBL/GenBank/DDBJ databases">
        <title>Trombidioid mite genomics.</title>
        <authorList>
            <person name="Dong X."/>
        </authorList>
    </citation>
    <scope>NUCLEOTIDE SEQUENCE</scope>
    <source>
        <strain evidence="8">UoL-WK</strain>
    </source>
</reference>
<keyword evidence="6" id="KW-0869">Chloride channel</keyword>
<keyword evidence="9" id="KW-1185">Reference proteome</keyword>
<accession>A0A3S3S0A8</accession>
<comment type="caution">
    <text evidence="6">Lacks conserved residue(s) required for the propagation of feature annotation.</text>
</comment>
<evidence type="ECO:0000256" key="2">
    <source>
        <dbReference type="ARBA" id="ARBA00022692"/>
    </source>
</evidence>
<evidence type="ECO:0000256" key="3">
    <source>
        <dbReference type="ARBA" id="ARBA00022989"/>
    </source>
</evidence>
<evidence type="ECO:0000313" key="7">
    <source>
        <dbReference type="EMBL" id="RWS08570.1"/>
    </source>
</evidence>
<dbReference type="GO" id="GO:0005254">
    <property type="term" value="F:chloride channel activity"/>
    <property type="evidence" value="ECO:0007669"/>
    <property type="project" value="UniProtKB-KW"/>
</dbReference>
<name>A0A3S3S0A8_9ACAR</name>
<evidence type="ECO:0000313" key="9">
    <source>
        <dbReference type="Proteomes" id="UP000285301"/>
    </source>
</evidence>
<gene>
    <name evidence="7" type="ORF">B4U79_02155</name>
    <name evidence="8" type="ORF">B4U79_05903</name>
</gene>
<dbReference type="Pfam" id="PF01062">
    <property type="entry name" value="Bestrophin"/>
    <property type="match status" value="1"/>
</dbReference>
<organism evidence="8 9">
    <name type="scientific">Dinothrombium tinctorium</name>
    <dbReference type="NCBI Taxonomy" id="1965070"/>
    <lineage>
        <taxon>Eukaryota</taxon>
        <taxon>Metazoa</taxon>
        <taxon>Ecdysozoa</taxon>
        <taxon>Arthropoda</taxon>
        <taxon>Chelicerata</taxon>
        <taxon>Arachnida</taxon>
        <taxon>Acari</taxon>
        <taxon>Acariformes</taxon>
        <taxon>Trombidiformes</taxon>
        <taxon>Prostigmata</taxon>
        <taxon>Anystina</taxon>
        <taxon>Parasitengona</taxon>
        <taxon>Trombidioidea</taxon>
        <taxon>Trombidiidae</taxon>
        <taxon>Dinothrombium</taxon>
    </lineage>
</organism>
<keyword evidence="6" id="KW-0813">Transport</keyword>
<comment type="caution">
    <text evidence="8">The sequence shown here is derived from an EMBL/GenBank/DDBJ whole genome shotgun (WGS) entry which is preliminary data.</text>
</comment>
<evidence type="ECO:0000256" key="1">
    <source>
        <dbReference type="ARBA" id="ARBA00004370"/>
    </source>
</evidence>
<dbReference type="OrthoDB" id="201595at2759"/>
<dbReference type="AlphaFoldDB" id="A0A3S3S0A8"/>
<sequence length="60" mass="7107">MSIMSIFSFHADEGSGLIRLLWTWKGSVWKLVYRELLVFFVIYLLLALTYRLILPESLKK</sequence>
<evidence type="ECO:0000313" key="8">
    <source>
        <dbReference type="EMBL" id="RWS08572.1"/>
    </source>
</evidence>
<dbReference type="InterPro" id="IPR021134">
    <property type="entry name" value="Bestrophin-like"/>
</dbReference>
<evidence type="ECO:0000256" key="6">
    <source>
        <dbReference type="RuleBase" id="RU363126"/>
    </source>
</evidence>
<keyword evidence="2 6" id="KW-0812">Transmembrane</keyword>
<keyword evidence="6" id="KW-0868">Chloride</keyword>
<keyword evidence="6" id="KW-1003">Cell membrane</keyword>
<keyword evidence="3 6" id="KW-1133">Transmembrane helix</keyword>
<comment type="subcellular location">
    <subcellularLocation>
        <location evidence="6">Cell membrane</location>
        <topology evidence="6">Multi-pass membrane protein</topology>
    </subcellularLocation>
    <subcellularLocation>
        <location evidence="1">Membrane</location>
    </subcellularLocation>
</comment>
<dbReference type="EMBL" id="NCKU01002906">
    <property type="protein sequence ID" value="RWS08570.1"/>
    <property type="molecule type" value="Genomic_DNA"/>
</dbReference>
<dbReference type="EMBL" id="NCKU01002905">
    <property type="protein sequence ID" value="RWS08572.1"/>
    <property type="molecule type" value="Genomic_DNA"/>
</dbReference>